<evidence type="ECO:0000313" key="3">
    <source>
        <dbReference type="Proteomes" id="UP001154078"/>
    </source>
</evidence>
<gene>
    <name evidence="2" type="ORF">MELIAE_LOCUS3204</name>
</gene>
<dbReference type="InterPro" id="IPR004119">
    <property type="entry name" value="EcKL"/>
</dbReference>
<evidence type="ECO:0000313" key="2">
    <source>
        <dbReference type="EMBL" id="CAH0550373.1"/>
    </source>
</evidence>
<dbReference type="SUPFAM" id="SSF56112">
    <property type="entry name" value="Protein kinase-like (PK-like)"/>
    <property type="match status" value="1"/>
</dbReference>
<dbReference type="Proteomes" id="UP001154078">
    <property type="component" value="Chromosome 2"/>
</dbReference>
<organism evidence="2 3">
    <name type="scientific">Brassicogethes aeneus</name>
    <name type="common">Rape pollen beetle</name>
    <name type="synonym">Meligethes aeneus</name>
    <dbReference type="NCBI Taxonomy" id="1431903"/>
    <lineage>
        <taxon>Eukaryota</taxon>
        <taxon>Metazoa</taxon>
        <taxon>Ecdysozoa</taxon>
        <taxon>Arthropoda</taxon>
        <taxon>Hexapoda</taxon>
        <taxon>Insecta</taxon>
        <taxon>Pterygota</taxon>
        <taxon>Neoptera</taxon>
        <taxon>Endopterygota</taxon>
        <taxon>Coleoptera</taxon>
        <taxon>Polyphaga</taxon>
        <taxon>Cucujiformia</taxon>
        <taxon>Nitidulidae</taxon>
        <taxon>Meligethinae</taxon>
        <taxon>Brassicogethes</taxon>
    </lineage>
</organism>
<dbReference type="InterPro" id="IPR015897">
    <property type="entry name" value="CHK_kinase-like"/>
</dbReference>
<name>A0A9P0FCL3_BRAAE</name>
<keyword evidence="3" id="KW-1185">Reference proteome</keyword>
<dbReference type="InterPro" id="IPR011009">
    <property type="entry name" value="Kinase-like_dom_sf"/>
</dbReference>
<dbReference type="SMART" id="SM00587">
    <property type="entry name" value="CHK"/>
    <property type="match status" value="1"/>
</dbReference>
<dbReference type="Pfam" id="PF02958">
    <property type="entry name" value="EcKL"/>
    <property type="match status" value="1"/>
</dbReference>
<dbReference type="Gene3D" id="3.90.1200.10">
    <property type="match status" value="1"/>
</dbReference>
<dbReference type="PANTHER" id="PTHR11012:SF30">
    <property type="entry name" value="PROTEIN KINASE-LIKE DOMAIN-CONTAINING"/>
    <property type="match status" value="1"/>
</dbReference>
<dbReference type="OrthoDB" id="190089at2759"/>
<dbReference type="PANTHER" id="PTHR11012">
    <property type="entry name" value="PROTEIN KINASE-LIKE DOMAIN-CONTAINING"/>
    <property type="match status" value="1"/>
</dbReference>
<feature type="domain" description="CHK kinase-like" evidence="1">
    <location>
        <begin position="126"/>
        <end position="323"/>
    </location>
</feature>
<dbReference type="AlphaFoldDB" id="A0A9P0FCL3"/>
<reference evidence="2" key="1">
    <citation type="submission" date="2021-12" db="EMBL/GenBank/DDBJ databases">
        <authorList>
            <person name="King R."/>
        </authorList>
    </citation>
    <scope>NUCLEOTIDE SEQUENCE</scope>
</reference>
<protein>
    <recommendedName>
        <fullName evidence="1">CHK kinase-like domain-containing protein</fullName>
    </recommendedName>
</protein>
<dbReference type="EMBL" id="OV121133">
    <property type="protein sequence ID" value="CAH0550373.1"/>
    <property type="molecule type" value="Genomic_DNA"/>
</dbReference>
<accession>A0A9P0FCL3</accession>
<evidence type="ECO:0000259" key="1">
    <source>
        <dbReference type="SMART" id="SM00587"/>
    </source>
</evidence>
<proteinExistence type="predicted"/>
<sequence length="408" mass="47134">MPVSEVLIQHLVLQVMKNENYATFKIDTGGNTARGDGYLGDISFITVTACRNGIKKPYRLVVKAANPNEAFREKTPIEDVYKREVYMYTTIFPSLYDLCNDFCVDFPDLSFAKVYTSCLEPKKESIVLQNMKTIGFDLHSRLVPMNLNHAHMVFSRYGKFHGLSMAMRHKKSALFQKLTKDMTDLFGIFLAQANMVPSIREDYKTAMKLLKERGRMDLVRKYENAKIFEDIEKITCKSTDPSDPASVILHGDCWNNNFMFKYDGLNRNQPTDMIFIDFQLSRVASPVYDLAYYAYACLDKHVLSDIHYLLEVYYKSLLETLDRFGINVNDFFSFDKIISHWKQYGKYGLLMSLFIVRVELSNSTEAPDFAASAEKGNLDTFLIYEIANQAIYDERILDNLIHFAENFI</sequence>